<keyword evidence="2 6" id="KW-0227">DNA damage</keyword>
<dbReference type="EMBL" id="AP012342">
    <property type="protein sequence ID" value="BAM06106.1"/>
    <property type="molecule type" value="Genomic_DNA"/>
</dbReference>
<dbReference type="Proteomes" id="UP000007382">
    <property type="component" value="Chromosome"/>
</dbReference>
<keyword evidence="8" id="KW-0347">Helicase</keyword>
<dbReference type="SMART" id="SM00278">
    <property type="entry name" value="HhH1"/>
    <property type="match status" value="2"/>
</dbReference>
<dbReference type="GO" id="GO:0009378">
    <property type="term" value="F:four-way junction helicase activity"/>
    <property type="evidence" value="ECO:0007669"/>
    <property type="project" value="InterPro"/>
</dbReference>
<keyword evidence="8" id="KW-0547">Nucleotide-binding</keyword>
<dbReference type="Pfam" id="PF01330">
    <property type="entry name" value="RuvA_N"/>
    <property type="match status" value="1"/>
</dbReference>
<dbReference type="GO" id="GO:0005737">
    <property type="term" value="C:cytoplasm"/>
    <property type="evidence" value="ECO:0007669"/>
    <property type="project" value="UniProtKB-SubCell"/>
</dbReference>
<keyword evidence="8" id="KW-0378">Hydrolase</keyword>
<dbReference type="HOGENOM" id="CLU_087936_3_0_0"/>
<keyword evidence="8" id="KW-0067">ATP-binding</keyword>
<comment type="caution">
    <text evidence="6">Lacks conserved residue(s) required for the propagation of feature annotation.</text>
</comment>
<evidence type="ECO:0000256" key="2">
    <source>
        <dbReference type="ARBA" id="ARBA00022763"/>
    </source>
</evidence>
<dbReference type="GO" id="GO:0000400">
    <property type="term" value="F:four-way junction DNA binding"/>
    <property type="evidence" value="ECO:0007669"/>
    <property type="project" value="UniProtKB-UniRule"/>
</dbReference>
<evidence type="ECO:0000313" key="9">
    <source>
        <dbReference type="Proteomes" id="UP000007382"/>
    </source>
</evidence>
<comment type="subunit">
    <text evidence="6">Homotetramer. Forms an RuvA(8)-RuvB(12)-Holliday junction (HJ) complex. HJ DNA is sandwiched between 2 RuvA tetramers; dsDNA enters through RuvA and exits via RuvB. An RuvB hexamer assembles on each DNA strand where it exits the tetramer. Each RuvB hexamer is contacted by two RuvA subunits (via domain III) on 2 adjacent RuvB subunits; this complex drives branch migration. In the full resolvosome a probable DNA-RuvA(4)-RuvB(12)-RuvC(2) complex forms which resolves the HJ.</text>
</comment>
<dbReference type="GO" id="GO:0006310">
    <property type="term" value="P:DNA recombination"/>
    <property type="evidence" value="ECO:0007669"/>
    <property type="project" value="UniProtKB-UniRule"/>
</dbReference>
<feature type="region of interest" description="Domain III" evidence="6">
    <location>
        <begin position="158"/>
        <end position="209"/>
    </location>
</feature>
<evidence type="ECO:0000256" key="4">
    <source>
        <dbReference type="ARBA" id="ARBA00023172"/>
    </source>
</evidence>
<dbReference type="InterPro" id="IPR012340">
    <property type="entry name" value="NA-bd_OB-fold"/>
</dbReference>
<organism evidence="8 9">
    <name type="scientific">Leptospirillum ferrooxidans (strain C2-3)</name>
    <dbReference type="NCBI Taxonomy" id="1162668"/>
    <lineage>
        <taxon>Bacteria</taxon>
        <taxon>Pseudomonadati</taxon>
        <taxon>Nitrospirota</taxon>
        <taxon>Nitrospiria</taxon>
        <taxon>Nitrospirales</taxon>
        <taxon>Nitrospiraceae</taxon>
        <taxon>Leptospirillum</taxon>
    </lineage>
</organism>
<keyword evidence="9" id="KW-1185">Reference proteome</keyword>
<dbReference type="AlphaFoldDB" id="I0ILF7"/>
<reference evidence="9" key="2">
    <citation type="submission" date="2012-03" db="EMBL/GenBank/DDBJ databases">
        <title>The complete genome sequence of the pioneer microbe on fresh volcanic deposit, Leptospirillum ferrooxidans strain C2-3.</title>
        <authorList>
            <person name="Fujimura R."/>
            <person name="Sato Y."/>
            <person name="Nishizawa T."/>
            <person name="Nanba K."/>
            <person name="Oshima K."/>
            <person name="Hattori M."/>
            <person name="Kamijo T."/>
            <person name="Ohta H."/>
        </authorList>
    </citation>
    <scope>NUCLEOTIDE SEQUENCE [LARGE SCALE GENOMIC DNA]</scope>
    <source>
        <strain evidence="9">C2-3</strain>
    </source>
</reference>
<evidence type="ECO:0000259" key="7">
    <source>
        <dbReference type="SMART" id="SM00278"/>
    </source>
</evidence>
<dbReference type="Pfam" id="PF14520">
    <property type="entry name" value="HHH_5"/>
    <property type="match status" value="1"/>
</dbReference>
<protein>
    <recommendedName>
        <fullName evidence="6">Holliday junction branch migration complex subunit RuvA</fullName>
    </recommendedName>
</protein>
<comment type="domain">
    <text evidence="6">Has three domains with a flexible linker between the domains II and III and assumes an 'L' shape. Domain III is highly mobile and contacts RuvB.</text>
</comment>
<dbReference type="OrthoDB" id="9813571at2"/>
<evidence type="ECO:0000313" key="8">
    <source>
        <dbReference type="EMBL" id="BAM06106.1"/>
    </source>
</evidence>
<comment type="similarity">
    <text evidence="6">Belongs to the RuvA family.</text>
</comment>
<feature type="domain" description="Helix-hairpin-helix DNA-binding motif class 1" evidence="7">
    <location>
        <begin position="78"/>
        <end position="97"/>
    </location>
</feature>
<keyword evidence="1 6" id="KW-0963">Cytoplasm</keyword>
<keyword evidence="3 6" id="KW-0238">DNA-binding</keyword>
<evidence type="ECO:0000256" key="5">
    <source>
        <dbReference type="ARBA" id="ARBA00023204"/>
    </source>
</evidence>
<sequence>MISRLFGTIISWEEDAITLRAGAVGYRVHLSPYSMSVLSGTDSESSELSLYTQFFWSEHQDSPTLVGFPTKEEQDLFLLLRKVQGLGPMTALRILSLPVEEMLSMISQGDVSRLKTLKGVGDKTAKKIISELKEEVQPISTPLIPAEPTGKNKTASLTDISSLVRETLVQQFGHTPIEASRLVAAALKKNPDIRTIEELFSEVYRIGSD</sequence>
<reference evidence="8 9" key="1">
    <citation type="journal article" date="2012" name="J. Bacteriol.">
        <title>Complete Genome Sequence of Leptospirillum ferrooxidans Strain C2-3, Isolated from a Fresh Volcanic Ash Deposit on the Island of Miyake, Japan.</title>
        <authorList>
            <person name="Fujimura R."/>
            <person name="Sato Y."/>
            <person name="Nishizawa T."/>
            <person name="Oshima K."/>
            <person name="Kim S.-W."/>
            <person name="Hattori M."/>
            <person name="Kamijo T."/>
            <person name="Ohta H."/>
        </authorList>
    </citation>
    <scope>NUCLEOTIDE SEQUENCE [LARGE SCALE GENOMIC DNA]</scope>
    <source>
        <strain evidence="8 9">C2-3</strain>
    </source>
</reference>
<dbReference type="InterPro" id="IPR010994">
    <property type="entry name" value="RuvA_2-like"/>
</dbReference>
<proteinExistence type="inferred from homology"/>
<dbReference type="GO" id="GO:0005524">
    <property type="term" value="F:ATP binding"/>
    <property type="evidence" value="ECO:0007669"/>
    <property type="project" value="InterPro"/>
</dbReference>
<gene>
    <name evidence="6 8" type="primary">ruvA</name>
    <name evidence="8" type="ordered locus">LFE_0385</name>
</gene>
<dbReference type="GO" id="GO:0048476">
    <property type="term" value="C:Holliday junction resolvase complex"/>
    <property type="evidence" value="ECO:0007669"/>
    <property type="project" value="UniProtKB-UniRule"/>
</dbReference>
<dbReference type="PATRIC" id="fig|1162668.3.peg.449"/>
<dbReference type="eggNOG" id="COG0632">
    <property type="taxonomic scope" value="Bacteria"/>
</dbReference>
<dbReference type="InterPro" id="IPR000085">
    <property type="entry name" value="RuvA"/>
</dbReference>
<dbReference type="Gene3D" id="1.10.150.20">
    <property type="entry name" value="5' to 3' exonuclease, C-terminal subdomain"/>
    <property type="match status" value="1"/>
</dbReference>
<keyword evidence="4 6" id="KW-0233">DNA recombination</keyword>
<evidence type="ECO:0000256" key="3">
    <source>
        <dbReference type="ARBA" id="ARBA00023125"/>
    </source>
</evidence>
<dbReference type="InterPro" id="IPR013849">
    <property type="entry name" value="DNA_helicase_Holl-junc_RuvA_I"/>
</dbReference>
<accession>I0ILF7</accession>
<comment type="subcellular location">
    <subcellularLocation>
        <location evidence="6">Cytoplasm</location>
    </subcellularLocation>
</comment>
<keyword evidence="5 6" id="KW-0234">DNA repair</keyword>
<dbReference type="STRING" id="1162668.LFE_0385"/>
<dbReference type="NCBIfam" id="TIGR00084">
    <property type="entry name" value="ruvA"/>
    <property type="match status" value="1"/>
</dbReference>
<dbReference type="Gene3D" id="2.40.50.140">
    <property type="entry name" value="Nucleic acid-binding proteins"/>
    <property type="match status" value="1"/>
</dbReference>
<comment type="function">
    <text evidence="6">The RuvA-RuvB-RuvC complex processes Holliday junction (HJ) DNA during genetic recombination and DNA repair, while the RuvA-RuvB complex plays an important role in the rescue of blocked DNA replication forks via replication fork reversal (RFR). RuvA specifically binds to HJ cruciform DNA, conferring on it an open structure. The RuvB hexamer acts as an ATP-dependent pump, pulling dsDNA into and through the RuvAB complex. HJ branch migration allows RuvC to scan DNA until it finds its consensus sequence, where it cleaves and resolves the cruciform DNA.</text>
</comment>
<dbReference type="RefSeq" id="WP_014448599.1">
    <property type="nucleotide sequence ID" value="NC_017094.1"/>
</dbReference>
<dbReference type="SUPFAM" id="SSF47781">
    <property type="entry name" value="RuvA domain 2-like"/>
    <property type="match status" value="1"/>
</dbReference>
<dbReference type="GO" id="GO:0006281">
    <property type="term" value="P:DNA repair"/>
    <property type="evidence" value="ECO:0007669"/>
    <property type="project" value="UniProtKB-UniRule"/>
</dbReference>
<feature type="domain" description="Helix-hairpin-helix DNA-binding motif class 1" evidence="7">
    <location>
        <begin position="112"/>
        <end position="131"/>
    </location>
</feature>
<dbReference type="KEGG" id="lfc:LFE_0385"/>
<dbReference type="InterPro" id="IPR003583">
    <property type="entry name" value="Hlx-hairpin-Hlx_DNA-bd_motif"/>
</dbReference>
<name>I0ILF7_LEPFC</name>
<dbReference type="HAMAP" id="MF_00031">
    <property type="entry name" value="DNA_HJ_migration_RuvA"/>
    <property type="match status" value="1"/>
</dbReference>
<evidence type="ECO:0000256" key="1">
    <source>
        <dbReference type="ARBA" id="ARBA00022490"/>
    </source>
</evidence>
<evidence type="ECO:0000256" key="6">
    <source>
        <dbReference type="HAMAP-Rule" id="MF_00031"/>
    </source>
</evidence>